<proteinExistence type="inferred from homology"/>
<evidence type="ECO:0008006" key="6">
    <source>
        <dbReference type="Google" id="ProtNLM"/>
    </source>
</evidence>
<keyword evidence="3" id="KW-0687">Ribonucleoprotein</keyword>
<keyword evidence="5" id="KW-1185">Reference proteome</keyword>
<dbReference type="SUPFAM" id="SSF50249">
    <property type="entry name" value="Nucleic acid-binding proteins"/>
    <property type="match status" value="1"/>
</dbReference>
<dbReference type="Proteomes" id="UP000193411">
    <property type="component" value="Unassembled WGS sequence"/>
</dbReference>
<accession>A0A1Y2H9B4</accession>
<sequence>MVKQNFVGTVVRTMANECKVRVERHVEHPRVHKLIPFHKSFICADKGNKAQIGDVVRIQSIKPITPIKYFEVSSVIQLGMRINDPVTGEVRAFLPDGFIKDYSKFPEQRPKKGRR</sequence>
<keyword evidence="2" id="KW-0689">Ribosomal protein</keyword>
<dbReference type="GO" id="GO:0003735">
    <property type="term" value="F:structural constituent of ribosome"/>
    <property type="evidence" value="ECO:0007669"/>
    <property type="project" value="InterPro"/>
</dbReference>
<dbReference type="STRING" id="765915.A0A1Y2H9B4"/>
<evidence type="ECO:0000256" key="3">
    <source>
        <dbReference type="ARBA" id="ARBA00023274"/>
    </source>
</evidence>
<evidence type="ECO:0000256" key="1">
    <source>
        <dbReference type="ARBA" id="ARBA00010254"/>
    </source>
</evidence>
<gene>
    <name evidence="4" type="ORF">BCR44DRAFT_36410</name>
</gene>
<dbReference type="GO" id="GO:1990904">
    <property type="term" value="C:ribonucleoprotein complex"/>
    <property type="evidence" value="ECO:0007669"/>
    <property type="project" value="UniProtKB-KW"/>
</dbReference>
<name>A0A1Y2H9B4_9FUNG</name>
<evidence type="ECO:0000313" key="4">
    <source>
        <dbReference type="EMBL" id="ORZ31177.1"/>
    </source>
</evidence>
<reference evidence="4 5" key="1">
    <citation type="submission" date="2016-07" db="EMBL/GenBank/DDBJ databases">
        <title>Pervasive Adenine N6-methylation of Active Genes in Fungi.</title>
        <authorList>
            <consortium name="DOE Joint Genome Institute"/>
            <person name="Mondo S.J."/>
            <person name="Dannebaum R.O."/>
            <person name="Kuo R.C."/>
            <person name="Labutti K."/>
            <person name="Haridas S."/>
            <person name="Kuo A."/>
            <person name="Salamov A."/>
            <person name="Ahrendt S.R."/>
            <person name="Lipzen A."/>
            <person name="Sullivan W."/>
            <person name="Andreopoulos W.B."/>
            <person name="Clum A."/>
            <person name="Lindquist E."/>
            <person name="Daum C."/>
            <person name="Ramamoorthy G.K."/>
            <person name="Gryganskyi A."/>
            <person name="Culley D."/>
            <person name="Magnuson J.K."/>
            <person name="James T.Y."/>
            <person name="O'Malley M.A."/>
            <person name="Stajich J.E."/>
            <person name="Spatafora J.W."/>
            <person name="Visel A."/>
            <person name="Grigoriev I.V."/>
        </authorList>
    </citation>
    <scope>NUCLEOTIDE SEQUENCE [LARGE SCALE GENOMIC DNA]</scope>
    <source>
        <strain evidence="4 5">PL171</strain>
    </source>
</reference>
<dbReference type="Pfam" id="PF00366">
    <property type="entry name" value="Ribosomal_S17"/>
    <property type="match status" value="1"/>
</dbReference>
<comment type="similarity">
    <text evidence="1">Belongs to the universal ribosomal protein uS17 family.</text>
</comment>
<dbReference type="InterPro" id="IPR012340">
    <property type="entry name" value="NA-bd_OB-fold"/>
</dbReference>
<organism evidence="4 5">
    <name type="scientific">Catenaria anguillulae PL171</name>
    <dbReference type="NCBI Taxonomy" id="765915"/>
    <lineage>
        <taxon>Eukaryota</taxon>
        <taxon>Fungi</taxon>
        <taxon>Fungi incertae sedis</taxon>
        <taxon>Blastocladiomycota</taxon>
        <taxon>Blastocladiomycetes</taxon>
        <taxon>Blastocladiales</taxon>
        <taxon>Catenariaceae</taxon>
        <taxon>Catenaria</taxon>
    </lineage>
</organism>
<dbReference type="Gene3D" id="2.40.50.140">
    <property type="entry name" value="Nucleic acid-binding proteins"/>
    <property type="match status" value="1"/>
</dbReference>
<evidence type="ECO:0000256" key="2">
    <source>
        <dbReference type="ARBA" id="ARBA00022980"/>
    </source>
</evidence>
<dbReference type="GO" id="GO:0006412">
    <property type="term" value="P:translation"/>
    <property type="evidence" value="ECO:0007669"/>
    <property type="project" value="InterPro"/>
</dbReference>
<dbReference type="GO" id="GO:0005840">
    <property type="term" value="C:ribosome"/>
    <property type="evidence" value="ECO:0007669"/>
    <property type="project" value="UniProtKB-KW"/>
</dbReference>
<comment type="caution">
    <text evidence="4">The sequence shown here is derived from an EMBL/GenBank/DDBJ whole genome shotgun (WGS) entry which is preliminary data.</text>
</comment>
<protein>
    <recommendedName>
        <fullName evidence="6">30S ribosomal protein S17</fullName>
    </recommendedName>
</protein>
<dbReference type="OrthoDB" id="274752at2759"/>
<feature type="non-terminal residue" evidence="4">
    <location>
        <position position="115"/>
    </location>
</feature>
<dbReference type="EMBL" id="MCFL01000065">
    <property type="protein sequence ID" value="ORZ31177.1"/>
    <property type="molecule type" value="Genomic_DNA"/>
</dbReference>
<evidence type="ECO:0000313" key="5">
    <source>
        <dbReference type="Proteomes" id="UP000193411"/>
    </source>
</evidence>
<dbReference type="AlphaFoldDB" id="A0A1Y2H9B4"/>
<dbReference type="InterPro" id="IPR000266">
    <property type="entry name" value="Ribosomal_uS17"/>
</dbReference>